<feature type="transmembrane region" description="Helical" evidence="8">
    <location>
        <begin position="277"/>
        <end position="299"/>
    </location>
</feature>
<feature type="transmembrane region" description="Helical" evidence="8">
    <location>
        <begin position="111"/>
        <end position="134"/>
    </location>
</feature>
<evidence type="ECO:0000256" key="3">
    <source>
        <dbReference type="ARBA" id="ARBA00022475"/>
    </source>
</evidence>
<feature type="transmembrane region" description="Helical" evidence="8">
    <location>
        <begin position="414"/>
        <end position="432"/>
    </location>
</feature>
<dbReference type="Proteomes" id="UP001595698">
    <property type="component" value="Unassembled WGS sequence"/>
</dbReference>
<organism evidence="9 10">
    <name type="scientific">Streptosporangium jomthongense</name>
    <dbReference type="NCBI Taxonomy" id="1193683"/>
    <lineage>
        <taxon>Bacteria</taxon>
        <taxon>Bacillati</taxon>
        <taxon>Actinomycetota</taxon>
        <taxon>Actinomycetes</taxon>
        <taxon>Streptosporangiales</taxon>
        <taxon>Streptosporangiaceae</taxon>
        <taxon>Streptosporangium</taxon>
    </lineage>
</organism>
<feature type="transmembrane region" description="Helical" evidence="8">
    <location>
        <begin position="180"/>
        <end position="199"/>
    </location>
</feature>
<evidence type="ECO:0000256" key="8">
    <source>
        <dbReference type="SAM" id="Phobius"/>
    </source>
</evidence>
<feature type="transmembrane region" description="Helical" evidence="8">
    <location>
        <begin position="47"/>
        <end position="69"/>
    </location>
</feature>
<dbReference type="PANTHER" id="PTHR30250">
    <property type="entry name" value="PST FAMILY PREDICTED COLANIC ACID TRANSPORTER"/>
    <property type="match status" value="1"/>
</dbReference>
<feature type="transmembrane region" description="Helical" evidence="8">
    <location>
        <begin position="360"/>
        <end position="381"/>
    </location>
</feature>
<dbReference type="PANTHER" id="PTHR30250:SF10">
    <property type="entry name" value="LIPOPOLYSACCHARIDE BIOSYNTHESIS PROTEIN WZXC"/>
    <property type="match status" value="1"/>
</dbReference>
<accession>A0ABV8F3A3</accession>
<proteinExistence type="inferred from homology"/>
<comment type="caution">
    <text evidence="9">The sequence shown here is derived from an EMBL/GenBank/DDBJ whole genome shotgun (WGS) entry which is preliminary data.</text>
</comment>
<evidence type="ECO:0000256" key="5">
    <source>
        <dbReference type="ARBA" id="ARBA00022989"/>
    </source>
</evidence>
<protein>
    <submittedName>
        <fullName evidence="9">Oligosaccharide flippase family protein</fullName>
    </submittedName>
</protein>
<dbReference type="Pfam" id="PF13440">
    <property type="entry name" value="Polysacc_synt_3"/>
    <property type="match status" value="1"/>
</dbReference>
<evidence type="ECO:0000256" key="6">
    <source>
        <dbReference type="ARBA" id="ARBA00023136"/>
    </source>
</evidence>
<reference evidence="10" key="1">
    <citation type="journal article" date="2019" name="Int. J. Syst. Evol. Microbiol.">
        <title>The Global Catalogue of Microorganisms (GCM) 10K type strain sequencing project: providing services to taxonomists for standard genome sequencing and annotation.</title>
        <authorList>
            <consortium name="The Broad Institute Genomics Platform"/>
            <consortium name="The Broad Institute Genome Sequencing Center for Infectious Disease"/>
            <person name="Wu L."/>
            <person name="Ma J."/>
        </authorList>
    </citation>
    <scope>NUCLEOTIDE SEQUENCE [LARGE SCALE GENOMIC DNA]</scope>
    <source>
        <strain evidence="10">TBRC 7912</strain>
    </source>
</reference>
<feature type="transmembrane region" description="Helical" evidence="8">
    <location>
        <begin position="205"/>
        <end position="227"/>
    </location>
</feature>
<gene>
    <name evidence="9" type="ORF">ACFOYY_23645</name>
</gene>
<name>A0ABV8F3A3_9ACTN</name>
<keyword evidence="10" id="KW-1185">Reference proteome</keyword>
<dbReference type="InterPro" id="IPR050833">
    <property type="entry name" value="Poly_Biosynth_Transport"/>
</dbReference>
<keyword evidence="6 8" id="KW-0472">Membrane</keyword>
<feature type="transmembrane region" description="Helical" evidence="8">
    <location>
        <begin position="320"/>
        <end position="348"/>
    </location>
</feature>
<evidence type="ECO:0000313" key="10">
    <source>
        <dbReference type="Proteomes" id="UP001595698"/>
    </source>
</evidence>
<evidence type="ECO:0000256" key="1">
    <source>
        <dbReference type="ARBA" id="ARBA00004651"/>
    </source>
</evidence>
<comment type="similarity">
    <text evidence="2">Belongs to the polysaccharide synthase family.</text>
</comment>
<feature type="transmembrane region" description="Helical" evidence="8">
    <location>
        <begin position="388"/>
        <end position="408"/>
    </location>
</feature>
<comment type="subcellular location">
    <subcellularLocation>
        <location evidence="1">Cell membrane</location>
        <topology evidence="1">Multi-pass membrane protein</topology>
    </subcellularLocation>
</comment>
<feature type="transmembrane region" description="Helical" evidence="8">
    <location>
        <begin position="75"/>
        <end position="99"/>
    </location>
</feature>
<sequence length="515" mass="53422">MEHTRDSGPVVTKAESGAPDPEGGPDTPASQLGEIGRQAGRGLRWSVLGNMVMKAGSFAMSLVMARLLVPAEFGIFAIALAASQFVIYINDAGIIAATVQWRGKLEEMAPTATVVAITSSTLLYAFFWVFAPYFAEMSGSESATGVIRVLTAVNLVYGLTAVRSAALLRRFEQDKLTKANLVGFLVTAPVTITLAANGAGAYSFAWGQLLGAVATGVLVVLYARVKVGFGLDRAMAKKLLVFGLPLCVTLGIEGLLLNVDSVIVGDALGAEQLGFYLLAFNISSWVPGLVGTAVRYVALPSFSRLAEQGGDSVSEGVQRAIPLLLSIVLPFGVLLGVLAPAVIGFLYIPRWEPAAEVLSFLSVLMVVRMMTALVVDILAAMGATKATMWLNLGWAVALIPSLILGAQMGGIRGAAIAHAVVALVVAVPLSVLTMRRAGVVLGPVVSALGRPVLGGVLCAAVTVTLVTVISDGIPFVHLAVAGGAGLLVYVLVVVPQAVLKQLGSRVTGLIPARSR</sequence>
<evidence type="ECO:0000256" key="7">
    <source>
        <dbReference type="SAM" id="MobiDB-lite"/>
    </source>
</evidence>
<dbReference type="RefSeq" id="WP_386192076.1">
    <property type="nucleotide sequence ID" value="NZ_JBHSBC010000023.1"/>
</dbReference>
<keyword evidence="4 8" id="KW-0812">Transmembrane</keyword>
<feature type="transmembrane region" description="Helical" evidence="8">
    <location>
        <begin position="239"/>
        <end position="257"/>
    </location>
</feature>
<evidence type="ECO:0000313" key="9">
    <source>
        <dbReference type="EMBL" id="MFC3983147.1"/>
    </source>
</evidence>
<dbReference type="EMBL" id="JBHSBC010000023">
    <property type="protein sequence ID" value="MFC3983147.1"/>
    <property type="molecule type" value="Genomic_DNA"/>
</dbReference>
<evidence type="ECO:0000256" key="4">
    <source>
        <dbReference type="ARBA" id="ARBA00022692"/>
    </source>
</evidence>
<evidence type="ECO:0000256" key="2">
    <source>
        <dbReference type="ARBA" id="ARBA00007430"/>
    </source>
</evidence>
<feature type="transmembrane region" description="Helical" evidence="8">
    <location>
        <begin position="146"/>
        <end position="168"/>
    </location>
</feature>
<feature type="transmembrane region" description="Helical" evidence="8">
    <location>
        <begin position="475"/>
        <end position="494"/>
    </location>
</feature>
<feature type="transmembrane region" description="Helical" evidence="8">
    <location>
        <begin position="452"/>
        <end position="469"/>
    </location>
</feature>
<feature type="region of interest" description="Disordered" evidence="7">
    <location>
        <begin position="1"/>
        <end position="33"/>
    </location>
</feature>
<keyword evidence="5 8" id="KW-1133">Transmembrane helix</keyword>
<keyword evidence="3" id="KW-1003">Cell membrane</keyword>